<proteinExistence type="predicted"/>
<feature type="region of interest" description="Disordered" evidence="1">
    <location>
        <begin position="110"/>
        <end position="143"/>
    </location>
</feature>
<dbReference type="AlphaFoldDB" id="A0A5B7FYV8"/>
<accession>A0A5B7FYV8</accession>
<reference evidence="2 3" key="1">
    <citation type="submission" date="2019-05" db="EMBL/GenBank/DDBJ databases">
        <title>Another draft genome of Portunus trituberculatus and its Hox gene families provides insights of decapod evolution.</title>
        <authorList>
            <person name="Jeong J.-H."/>
            <person name="Song I."/>
            <person name="Kim S."/>
            <person name="Choi T."/>
            <person name="Kim D."/>
            <person name="Ryu S."/>
            <person name="Kim W."/>
        </authorList>
    </citation>
    <scope>NUCLEOTIDE SEQUENCE [LARGE SCALE GENOMIC DNA]</scope>
    <source>
        <tissue evidence="2">Muscle</tissue>
    </source>
</reference>
<keyword evidence="3" id="KW-1185">Reference proteome</keyword>
<evidence type="ECO:0000256" key="1">
    <source>
        <dbReference type="SAM" id="MobiDB-lite"/>
    </source>
</evidence>
<dbReference type="Proteomes" id="UP000324222">
    <property type="component" value="Unassembled WGS sequence"/>
</dbReference>
<dbReference type="EMBL" id="VSRR010009353">
    <property type="protein sequence ID" value="MPC50213.1"/>
    <property type="molecule type" value="Genomic_DNA"/>
</dbReference>
<comment type="caution">
    <text evidence="2">The sequence shown here is derived from an EMBL/GenBank/DDBJ whole genome shotgun (WGS) entry which is preliminary data.</text>
</comment>
<protein>
    <submittedName>
        <fullName evidence="2">Uncharacterized protein</fullName>
    </submittedName>
</protein>
<evidence type="ECO:0000313" key="3">
    <source>
        <dbReference type="Proteomes" id="UP000324222"/>
    </source>
</evidence>
<evidence type="ECO:0000313" key="2">
    <source>
        <dbReference type="EMBL" id="MPC50213.1"/>
    </source>
</evidence>
<name>A0A5B7FYV8_PORTR</name>
<gene>
    <name evidence="2" type="ORF">E2C01_044036</name>
</gene>
<organism evidence="2 3">
    <name type="scientific">Portunus trituberculatus</name>
    <name type="common">Swimming crab</name>
    <name type="synonym">Neptunus trituberculatus</name>
    <dbReference type="NCBI Taxonomy" id="210409"/>
    <lineage>
        <taxon>Eukaryota</taxon>
        <taxon>Metazoa</taxon>
        <taxon>Ecdysozoa</taxon>
        <taxon>Arthropoda</taxon>
        <taxon>Crustacea</taxon>
        <taxon>Multicrustacea</taxon>
        <taxon>Malacostraca</taxon>
        <taxon>Eumalacostraca</taxon>
        <taxon>Eucarida</taxon>
        <taxon>Decapoda</taxon>
        <taxon>Pleocyemata</taxon>
        <taxon>Brachyura</taxon>
        <taxon>Eubrachyura</taxon>
        <taxon>Portunoidea</taxon>
        <taxon>Portunidae</taxon>
        <taxon>Portuninae</taxon>
        <taxon>Portunus</taxon>
    </lineage>
</organism>
<feature type="compositionally biased region" description="Basic residues" evidence="1">
    <location>
        <begin position="110"/>
        <end position="125"/>
    </location>
</feature>
<sequence length="217" mass="24319">MKYTGSHWPFAEVNVCGWRGEGTVVTVMAVADQSSGTPRLPLTRCRHHHHHHHHRYYHYITTTTTHSSKVTTSTTTTTFSTTTTITTTTTNTNTNNNITSIKGYNLHHYHHRHHHKPPPQLHHHPPANQLASQPAVTPKSHKSSLILHPHSRKHSTLLLYFPVTTSTSTCTTAAVTFNHLYVKIIPAGAVITIIFTTPSSSNHDRSIKFPLFRGGQE</sequence>